<reference evidence="1 2" key="1">
    <citation type="journal article" date="2005" name="Int. J. Syst. Evol. Microbiol.">
        <title>Bacillus cibi sp. nov., isolated from jeotgal, a traditional Korean fermented seafood.</title>
        <authorList>
            <person name="Yoon J.H."/>
            <person name="Lee C.H."/>
            <person name="Oh T.K."/>
        </authorList>
    </citation>
    <scope>NUCLEOTIDE SEQUENCE [LARGE SCALE GENOMIC DNA]</scope>
    <source>
        <strain evidence="1 2">DSM 16189</strain>
    </source>
</reference>
<accession>A0A084GKS3</accession>
<evidence type="ECO:0000313" key="2">
    <source>
        <dbReference type="Proteomes" id="UP000028549"/>
    </source>
</evidence>
<organism evidence="1 2">
    <name type="scientific">Metabacillus indicus</name>
    <name type="common">Bacillus indicus</name>
    <dbReference type="NCBI Taxonomy" id="246786"/>
    <lineage>
        <taxon>Bacteria</taxon>
        <taxon>Bacillati</taxon>
        <taxon>Bacillota</taxon>
        <taxon>Bacilli</taxon>
        <taxon>Bacillales</taxon>
        <taxon>Bacillaceae</taxon>
        <taxon>Metabacillus</taxon>
    </lineage>
</organism>
<sequence length="77" mass="8926">MKQHAQYLIINEPISRVLLLEDKIAETCRLMEILKASVRAPITVITKRANYPAKLYELLGAQHVMYSRLDNVKFLIQ</sequence>
<protein>
    <submittedName>
        <fullName evidence="1">Uncharacterized protein</fullName>
    </submittedName>
</protein>
<proteinExistence type="predicted"/>
<comment type="caution">
    <text evidence="1">The sequence shown here is derived from an EMBL/GenBank/DDBJ whole genome shotgun (WGS) entry which is preliminary data.</text>
</comment>
<dbReference type="EMBL" id="JNVC02000015">
    <property type="protein sequence ID" value="KEZ47935.1"/>
    <property type="molecule type" value="Genomic_DNA"/>
</dbReference>
<dbReference type="AlphaFoldDB" id="A0A084GKS3"/>
<dbReference type="Proteomes" id="UP000028549">
    <property type="component" value="Unassembled WGS sequence"/>
</dbReference>
<name>A0A084GKS3_METID</name>
<gene>
    <name evidence="1" type="ORF">GS18_0218300</name>
</gene>
<keyword evidence="2" id="KW-1185">Reference proteome</keyword>
<evidence type="ECO:0000313" key="1">
    <source>
        <dbReference type="EMBL" id="KEZ47935.1"/>
    </source>
</evidence>